<accession>A0A8H4AC28</accession>
<reference evidence="2 3" key="1">
    <citation type="journal article" date="2019" name="Environ. Microbiol.">
        <title>At the nexus of three kingdoms: the genome of the mycorrhizal fungus Gigaspora margarita provides insights into plant, endobacterial and fungal interactions.</title>
        <authorList>
            <person name="Venice F."/>
            <person name="Ghignone S."/>
            <person name="Salvioli di Fossalunga A."/>
            <person name="Amselem J."/>
            <person name="Novero M."/>
            <person name="Xianan X."/>
            <person name="Sedzielewska Toro K."/>
            <person name="Morin E."/>
            <person name="Lipzen A."/>
            <person name="Grigoriev I.V."/>
            <person name="Henrissat B."/>
            <person name="Martin F.M."/>
            <person name="Bonfante P."/>
        </authorList>
    </citation>
    <scope>NUCLEOTIDE SEQUENCE [LARGE SCALE GENOMIC DNA]</scope>
    <source>
        <strain evidence="2 3">BEG34</strain>
    </source>
</reference>
<dbReference type="EMBL" id="WTPW01000815">
    <property type="protein sequence ID" value="KAF0477717.1"/>
    <property type="molecule type" value="Genomic_DNA"/>
</dbReference>
<dbReference type="InterPro" id="IPR000719">
    <property type="entry name" value="Prot_kinase_dom"/>
</dbReference>
<organism evidence="2 3">
    <name type="scientific">Gigaspora margarita</name>
    <dbReference type="NCBI Taxonomy" id="4874"/>
    <lineage>
        <taxon>Eukaryota</taxon>
        <taxon>Fungi</taxon>
        <taxon>Fungi incertae sedis</taxon>
        <taxon>Mucoromycota</taxon>
        <taxon>Glomeromycotina</taxon>
        <taxon>Glomeromycetes</taxon>
        <taxon>Diversisporales</taxon>
        <taxon>Gigasporaceae</taxon>
        <taxon>Gigaspora</taxon>
    </lineage>
</organism>
<keyword evidence="2" id="KW-0418">Kinase</keyword>
<proteinExistence type="predicted"/>
<dbReference type="SUPFAM" id="SSF56112">
    <property type="entry name" value="Protein kinase-like (PK-like)"/>
    <property type="match status" value="1"/>
</dbReference>
<name>A0A8H4AC28_GIGMA</name>
<gene>
    <name evidence="2" type="ORF">F8M41_024219</name>
</gene>
<dbReference type="GO" id="GO:0004674">
    <property type="term" value="F:protein serine/threonine kinase activity"/>
    <property type="evidence" value="ECO:0007669"/>
    <property type="project" value="UniProtKB-KW"/>
</dbReference>
<evidence type="ECO:0000313" key="2">
    <source>
        <dbReference type="EMBL" id="KAF0477717.1"/>
    </source>
</evidence>
<keyword evidence="3" id="KW-1185">Reference proteome</keyword>
<keyword evidence="2" id="KW-0723">Serine/threonine-protein kinase</keyword>
<dbReference type="Gene3D" id="3.30.200.20">
    <property type="entry name" value="Phosphorylase Kinase, domain 1"/>
    <property type="match status" value="1"/>
</dbReference>
<evidence type="ECO:0000313" key="3">
    <source>
        <dbReference type="Proteomes" id="UP000439903"/>
    </source>
</evidence>
<dbReference type="AlphaFoldDB" id="A0A8H4AC28"/>
<dbReference type="OrthoDB" id="2441790at2759"/>
<evidence type="ECO:0000259" key="1">
    <source>
        <dbReference type="PROSITE" id="PS50011"/>
    </source>
</evidence>
<feature type="domain" description="Protein kinase" evidence="1">
    <location>
        <begin position="38"/>
        <end position="101"/>
    </location>
</feature>
<dbReference type="GO" id="GO:0005524">
    <property type="term" value="F:ATP binding"/>
    <property type="evidence" value="ECO:0007669"/>
    <property type="project" value="InterPro"/>
</dbReference>
<dbReference type="InterPro" id="IPR011009">
    <property type="entry name" value="Kinase-like_dom_sf"/>
</dbReference>
<protein>
    <submittedName>
        <fullName evidence="2">Serine/threonine protein kinase</fullName>
    </submittedName>
</protein>
<keyword evidence="2" id="KW-0808">Transferase</keyword>
<dbReference type="PROSITE" id="PS50011">
    <property type="entry name" value="PROTEIN_KINASE_DOM"/>
    <property type="match status" value="1"/>
</dbReference>
<comment type="caution">
    <text evidence="2">The sequence shown here is derived from an EMBL/GenBank/DDBJ whole genome shotgun (WGS) entry which is preliminary data.</text>
</comment>
<dbReference type="Proteomes" id="UP000439903">
    <property type="component" value="Unassembled WGS sequence"/>
</dbReference>
<sequence length="101" mass="11676">MIHETTSRNKDIDAYIKEFQLRTREYEGMIEWIPFDRLENIKTIGRGGFGTVFSAIWLDGIRTINADVGNYIKAREKYSMVALKALPDSKKNSLDFLKEVS</sequence>